<name>A0A242Z002_9BACI</name>
<accession>A0A242Z002</accession>
<evidence type="ECO:0000313" key="2">
    <source>
        <dbReference type="Proteomes" id="UP000194945"/>
    </source>
</evidence>
<dbReference type="Proteomes" id="UP000194945">
    <property type="component" value="Unassembled WGS sequence"/>
</dbReference>
<gene>
    <name evidence="1" type="ORF">BK730_23845</name>
</gene>
<comment type="caution">
    <text evidence="1">The sequence shown here is derived from an EMBL/GenBank/DDBJ whole genome shotgun (WGS) entry which is preliminary data.</text>
</comment>
<dbReference type="AlphaFoldDB" id="A0A242Z002"/>
<evidence type="ECO:0000313" key="1">
    <source>
        <dbReference type="EMBL" id="OTX84813.1"/>
    </source>
</evidence>
<organism evidence="1 2">
    <name type="scientific">Bacillus wiedmannii</name>
    <dbReference type="NCBI Taxonomy" id="1890302"/>
    <lineage>
        <taxon>Bacteria</taxon>
        <taxon>Bacillati</taxon>
        <taxon>Bacillota</taxon>
        <taxon>Bacilli</taxon>
        <taxon>Bacillales</taxon>
        <taxon>Bacillaceae</taxon>
        <taxon>Bacillus</taxon>
        <taxon>Bacillus cereus group</taxon>
    </lineage>
</organism>
<protein>
    <submittedName>
        <fullName evidence="1">Uncharacterized protein</fullName>
    </submittedName>
</protein>
<proteinExistence type="predicted"/>
<reference evidence="1 2" key="1">
    <citation type="submission" date="2016-10" db="EMBL/GenBank/DDBJ databases">
        <title>Comparative genomics of Bacillus thuringiensis reveals a path to pathogens against multiple invertebrate hosts.</title>
        <authorList>
            <person name="Zheng J."/>
            <person name="Gao Q."/>
            <person name="Liu H."/>
            <person name="Peng D."/>
            <person name="Ruan L."/>
            <person name="Sun M."/>
        </authorList>
    </citation>
    <scope>NUCLEOTIDE SEQUENCE [LARGE SCALE GENOMIC DNA]</scope>
    <source>
        <strain evidence="1">BGSC 4BK1</strain>
    </source>
</reference>
<sequence>MYKGETHAQALNHKASKKKIKKLICNFCENVFPVSMIRETYKITINLDIIIFLQLWFFRYTHDLRKMFPVFRVFTRVTWEKSKTYL</sequence>
<dbReference type="EMBL" id="NFDE01000063">
    <property type="protein sequence ID" value="OTX84813.1"/>
    <property type="molecule type" value="Genomic_DNA"/>
</dbReference>